<dbReference type="RefSeq" id="WP_004628427.1">
    <property type="nucleotide sequence ID" value="NZ_AORV01000054.1"/>
</dbReference>
<feature type="signal peptide" evidence="1">
    <location>
        <begin position="1"/>
        <end position="24"/>
    </location>
</feature>
<name>S0FJM2_RUMCE</name>
<keyword evidence="1" id="KW-0732">Signal</keyword>
<accession>S0FJM2</accession>
<dbReference type="SUPFAM" id="SSF48371">
    <property type="entry name" value="ARM repeat"/>
    <property type="match status" value="1"/>
</dbReference>
<dbReference type="AlphaFoldDB" id="S0FJM2"/>
<feature type="chain" id="PRO_5039549832" evidence="1">
    <location>
        <begin position="25"/>
        <end position="349"/>
    </location>
</feature>
<protein>
    <submittedName>
        <fullName evidence="2">Uncharacterized protein</fullName>
    </submittedName>
</protein>
<sequence length="349" mass="39138">MKRRLFIISIIGIVVLCLSGCQNQNVLESHSDALANPVNQAGVASSEINYVSDNQANDVFETKSQGLPNTNLVSFWDDYAKSYGGSKASFSEMPMNADLLPLYIAGMQHKDSYVRWSCAYKAFDYYWDARKPDIIRALKPLLNDPVQQVREAAEFSTEILSETFSGPEFVHSPNGKDVAFCSFLNTRFNDGKLWVYSGETRQISMVLQLVSVGGDGGVAGYIHWSPDGSRLAVGDGGRLWSNTVILKLATLTANKQELFSYLGENSGKFGYKIGGYQRSDPSVRFLEWSPDSKKVLLSYYFAEDMEKWQSGYAVYNCEKDKYERIMPNKCSNDGYPKLEKPADFQWSGK</sequence>
<dbReference type="Proteomes" id="UP000014155">
    <property type="component" value="Unassembled WGS sequence"/>
</dbReference>
<dbReference type="eggNOG" id="ENOG5033JTH">
    <property type="taxonomic scope" value="Bacteria"/>
</dbReference>
<dbReference type="Gene3D" id="2.120.10.30">
    <property type="entry name" value="TolB, C-terminal domain"/>
    <property type="match status" value="1"/>
</dbReference>
<organism evidence="2 3">
    <name type="scientific">Ruminiclostridium cellobioparum subsp. termitidis CT1112</name>
    <dbReference type="NCBI Taxonomy" id="1195236"/>
    <lineage>
        <taxon>Bacteria</taxon>
        <taxon>Bacillati</taxon>
        <taxon>Bacillota</taxon>
        <taxon>Clostridia</taxon>
        <taxon>Eubacteriales</taxon>
        <taxon>Oscillospiraceae</taxon>
        <taxon>Ruminiclostridium</taxon>
    </lineage>
</organism>
<dbReference type="InterPro" id="IPR011042">
    <property type="entry name" value="6-blade_b-propeller_TolB-like"/>
</dbReference>
<keyword evidence="3" id="KW-1185">Reference proteome</keyword>
<dbReference type="PATRIC" id="fig|1195236.3.peg.3951"/>
<proteinExistence type="predicted"/>
<dbReference type="InterPro" id="IPR016024">
    <property type="entry name" value="ARM-type_fold"/>
</dbReference>
<evidence type="ECO:0000256" key="1">
    <source>
        <dbReference type="SAM" id="SignalP"/>
    </source>
</evidence>
<comment type="caution">
    <text evidence="2">The sequence shown here is derived from an EMBL/GenBank/DDBJ whole genome shotgun (WGS) entry which is preliminary data.</text>
</comment>
<dbReference type="SUPFAM" id="SSF82171">
    <property type="entry name" value="DPP6 N-terminal domain-like"/>
    <property type="match status" value="1"/>
</dbReference>
<reference evidence="2 3" key="1">
    <citation type="journal article" date="2013" name="Genome Announc.">
        <title>Draft Genome Sequence of the Cellulolytic, Mesophilic, Anaerobic Bacterium Clostridium termitidis Strain CT1112 (DSM 5398).</title>
        <authorList>
            <person name="Lal S."/>
            <person name="Ramachandran U."/>
            <person name="Zhang X."/>
            <person name="Munir R."/>
            <person name="Sparling R."/>
            <person name="Levin D.B."/>
        </authorList>
    </citation>
    <scope>NUCLEOTIDE SEQUENCE [LARGE SCALE GENOMIC DNA]</scope>
    <source>
        <strain evidence="2 3">CT1112</strain>
    </source>
</reference>
<evidence type="ECO:0000313" key="2">
    <source>
        <dbReference type="EMBL" id="EMS70491.1"/>
    </source>
</evidence>
<dbReference type="EMBL" id="AORV01000054">
    <property type="protein sequence ID" value="EMS70491.1"/>
    <property type="molecule type" value="Genomic_DNA"/>
</dbReference>
<dbReference type="STRING" id="1195236.CTER_3738"/>
<gene>
    <name evidence="2" type="ORF">CTER_3738</name>
</gene>
<evidence type="ECO:0000313" key="3">
    <source>
        <dbReference type="Proteomes" id="UP000014155"/>
    </source>
</evidence>